<keyword evidence="1" id="KW-0732">Signal</keyword>
<organism evidence="2 3">
    <name type="scientific">Ruminiclostridium papyrosolvens DSM 2782</name>
    <dbReference type="NCBI Taxonomy" id="588581"/>
    <lineage>
        <taxon>Bacteria</taxon>
        <taxon>Bacillati</taxon>
        <taxon>Bacillota</taxon>
        <taxon>Clostridia</taxon>
        <taxon>Eubacteriales</taxon>
        <taxon>Oscillospiraceae</taxon>
        <taxon>Ruminiclostridium</taxon>
    </lineage>
</organism>
<dbReference type="Proteomes" id="UP000003860">
    <property type="component" value="Unassembled WGS sequence"/>
</dbReference>
<evidence type="ECO:0000256" key="1">
    <source>
        <dbReference type="SAM" id="SignalP"/>
    </source>
</evidence>
<keyword evidence="2" id="KW-0449">Lipoprotein</keyword>
<protein>
    <submittedName>
        <fullName evidence="2">Lipoprotein</fullName>
    </submittedName>
</protein>
<dbReference type="PROSITE" id="PS51257">
    <property type="entry name" value="PROKAR_LIPOPROTEIN"/>
    <property type="match status" value="1"/>
</dbReference>
<evidence type="ECO:0000313" key="3">
    <source>
        <dbReference type="Proteomes" id="UP000003860"/>
    </source>
</evidence>
<dbReference type="STRING" id="588581.Cpap_0744"/>
<name>F1TGC6_9FIRM</name>
<dbReference type="EMBL" id="ACXX02000013">
    <property type="protein sequence ID" value="EGD46491.1"/>
    <property type="molecule type" value="Genomic_DNA"/>
</dbReference>
<reference evidence="2" key="1">
    <citation type="submission" date="2009-07" db="EMBL/GenBank/DDBJ databases">
        <authorList>
            <consortium name="US DOE Joint Genome Institute (JGI-PGF)"/>
            <person name="Lucas S."/>
            <person name="Copeland A."/>
            <person name="Lapidus A."/>
            <person name="Glavina del Rio T."/>
            <person name="Tice H."/>
            <person name="Bruce D."/>
            <person name="Goodwin L."/>
            <person name="Pitluck S."/>
            <person name="Larimer F."/>
            <person name="Land M.L."/>
            <person name="Mouttaki H."/>
            <person name="He Z."/>
            <person name="Zhou J."/>
            <person name="Hemme C.L."/>
        </authorList>
    </citation>
    <scope>NUCLEOTIDE SEQUENCE</scope>
    <source>
        <strain evidence="2">DSM 2782</strain>
    </source>
</reference>
<keyword evidence="3" id="KW-1185">Reference proteome</keyword>
<reference evidence="2" key="2">
    <citation type="submission" date="2011-01" db="EMBL/GenBank/DDBJ databases">
        <title>The Non-contiguous Finished genome of Clostridium papyrosolvens.</title>
        <authorList>
            <person name="Lucas S."/>
            <person name="Copeland A."/>
            <person name="Lapidus A."/>
            <person name="Cheng J.-F."/>
            <person name="Goodwin L."/>
            <person name="Pitluck S."/>
            <person name="Misra M."/>
            <person name="Chertkov O."/>
            <person name="Detter J.C."/>
            <person name="Han C."/>
            <person name="Tapia R."/>
            <person name="Land M."/>
            <person name="Hauser L."/>
            <person name="Kyrpides N."/>
            <person name="Ivanova N."/>
            <person name="Pagani I."/>
            <person name="Mouttaki H."/>
            <person name="He Z."/>
            <person name="Zhou J."/>
            <person name="Hemme C.L."/>
            <person name="Woyke T."/>
        </authorList>
    </citation>
    <scope>NUCLEOTIDE SEQUENCE [LARGE SCALE GENOMIC DNA]</scope>
    <source>
        <strain evidence="2">DSM 2782</strain>
    </source>
</reference>
<dbReference type="RefSeq" id="WP_004621204.1">
    <property type="nucleotide sequence ID" value="NZ_ACXX02000013.1"/>
</dbReference>
<dbReference type="AlphaFoldDB" id="F1TGC6"/>
<dbReference type="OrthoDB" id="1953267at2"/>
<comment type="caution">
    <text evidence="2">The sequence shown here is derived from an EMBL/GenBank/DDBJ whole genome shotgun (WGS) entry which is preliminary data.</text>
</comment>
<accession>F1TGC6</accession>
<evidence type="ECO:0000313" key="2">
    <source>
        <dbReference type="EMBL" id="EGD46491.1"/>
    </source>
</evidence>
<sequence>MKKIMASISALLICITVLAGCGADPVQDDLINYINNQLPTIATLEKKVTSEYQAVKSDSKADDATFGAKLKDVIIPAAAELIAKAKATVPATEEVKKVHDKYIASVTAQSEAFAILLDAAGKNDAELAKTANDKLTKAEKLSKEYLADLETLKKDHNVENKESK</sequence>
<gene>
    <name evidence="2" type="ORF">Cpap_0744</name>
</gene>
<feature type="chain" id="PRO_5038999613" evidence="1">
    <location>
        <begin position="20"/>
        <end position="164"/>
    </location>
</feature>
<dbReference type="eggNOG" id="ENOG50331NG">
    <property type="taxonomic scope" value="Bacteria"/>
</dbReference>
<feature type="signal peptide" evidence="1">
    <location>
        <begin position="1"/>
        <end position="19"/>
    </location>
</feature>
<proteinExistence type="predicted"/>